<evidence type="ECO:0000256" key="1">
    <source>
        <dbReference type="SAM" id="MobiDB-lite"/>
    </source>
</evidence>
<dbReference type="EMBL" id="SOCE01000002">
    <property type="protein sequence ID" value="TDU83562.1"/>
    <property type="molecule type" value="Genomic_DNA"/>
</dbReference>
<organism evidence="2 3">
    <name type="scientific">Kribbella voronezhensis</name>
    <dbReference type="NCBI Taxonomy" id="2512212"/>
    <lineage>
        <taxon>Bacteria</taxon>
        <taxon>Bacillati</taxon>
        <taxon>Actinomycetota</taxon>
        <taxon>Actinomycetes</taxon>
        <taxon>Propionibacteriales</taxon>
        <taxon>Kribbellaceae</taxon>
        <taxon>Kribbella</taxon>
    </lineage>
</organism>
<feature type="region of interest" description="Disordered" evidence="1">
    <location>
        <begin position="21"/>
        <end position="72"/>
    </location>
</feature>
<gene>
    <name evidence="2" type="ORF">EV138_6026</name>
</gene>
<sequence length="72" mass="7511">MIVAVRNRILSDAERRTGALAVPERFGPAPGTRESGFARSAGDRCSRSSSPAPGLRSASGAGDTRTPVIEKE</sequence>
<protein>
    <submittedName>
        <fullName evidence="2">Uncharacterized protein</fullName>
    </submittedName>
</protein>
<evidence type="ECO:0000313" key="2">
    <source>
        <dbReference type="EMBL" id="TDU83562.1"/>
    </source>
</evidence>
<keyword evidence="3" id="KW-1185">Reference proteome</keyword>
<accession>A0A4R7SW49</accession>
<proteinExistence type="predicted"/>
<evidence type="ECO:0000313" key="3">
    <source>
        <dbReference type="Proteomes" id="UP000295151"/>
    </source>
</evidence>
<name>A0A4R7SW49_9ACTN</name>
<comment type="caution">
    <text evidence="2">The sequence shown here is derived from an EMBL/GenBank/DDBJ whole genome shotgun (WGS) entry which is preliminary data.</text>
</comment>
<reference evidence="2 3" key="1">
    <citation type="submission" date="2019-03" db="EMBL/GenBank/DDBJ databases">
        <title>Genomic Encyclopedia of Type Strains, Phase III (KMG-III): the genomes of soil and plant-associated and newly described type strains.</title>
        <authorList>
            <person name="Whitman W."/>
        </authorList>
    </citation>
    <scope>NUCLEOTIDE SEQUENCE [LARGE SCALE GENOMIC DNA]</scope>
    <source>
        <strain evidence="2 3">VKM Ac-2575</strain>
    </source>
</reference>
<dbReference type="Proteomes" id="UP000295151">
    <property type="component" value="Unassembled WGS sequence"/>
</dbReference>
<dbReference type="AlphaFoldDB" id="A0A4R7SW49"/>